<evidence type="ECO:0008006" key="4">
    <source>
        <dbReference type="Google" id="ProtNLM"/>
    </source>
</evidence>
<sequence length="2333" mass="268157">MKELLKFQIRATDEDIICTLSTLDQVLSLCTQRCSCSHFTLASCEDSWEFLKCEHLTRNVEIMHSCFSLRSLLTNATERELLLLPTLNYQSDDSPSNVRLQILLENLHCELAKANNVTIEVRDPNFWLKITSGIDQSILRSFPKKSNSVDDGSFCPTRLYVSRLSPWRVVVVALLINPQHILMATSFVVPTLPLLIFHCDEPWIAHHLARNEPWQCETYVSDHRTKSPTSTLAHLNRQIRKTENFTKVVKNELELHWLSTSRISPAENPVHTSFDLHSYCEAIEDHLFSRALIGAVYQCLLQGIHIPYEDLVEVLEDRCEQSDIEVQGIDECVRFLCSHVSNIRKQIGDLAADADDETRTNDFFKDDILYRLNDGDGIFCEEEQEDFRFAFDELLSQNFRKIPNFPSYFYFIRDNATNKNLAINLPETKDFNSTSSPCEDLEICYVDDEDVKEEDDDARSRRTSISFESVTASEFSDDEAFHLSDNSVIPLFLNFSCAVRFSNMEMYTFPIDHLPSCVIELLKQCSNISTKNFTAMDLVGISFDIYVLSWPVRQFLTQSDSCTISPKVPDYSPESLQKFTTYFDFDSPYSAMTSDVISQLPSPENEAVRQLEFGITRLLHMETVFVLSRYDYVTLDTLQKVMAFIAKEQREKSDTIRFKVELLQLVMVMEQAKAVRRLKERIKNFDLLYCKLESHPESNNLFYCSHVTDVDLYEDTLRKQMPTAARITLKLLRRSSGSFTERIEEQTSTTVAKKVSSMEVLNDTRILKRKRPKRRHSSAPVVKADRRLSEDCTSHSEIRGILNYMIFGYGHHHEKIFELLLQSIRKECHIINQELLLEKMHSTNECDDLLIENETESHKFVSSNLCDLIPDTKLTRSLINKRTATKTKKNFSFSYSDEDEVDAMPYMPARVFYPPGHFACPIVTHHWFYIHPRLHIEKKGTGCSLENILVMGYDALRQGIEQFAVRNRRNLYVCCEDNKRNVFYMQLFINGESFRKRCLHCNTADIAEMEEKFQNNVLLTVHGIHEPTVTINSIVDAMQKRLELKVLEELIDILYKNPRTRLTTTDVEFIQRDPAKPFAVHYCTLPSFIYGYLGSLYYYMYQQMLTFTAEARFRDYNVGLNRNSPLSHERSCFHSQSGSRPACNNYIPHFFLISKPATKGSSNMGIACVETRIVNSSGTCIDSLKYARISPSTRSKLYPGGGKFRLSSNERFHELTRCITTSLPLPDSLISEKTGGVSYLVQYTIWQVGDVGLASLQPIFRLALQQALCDLITEFGLLSIPLIEVTNNVRYSSSNTAVVPYIPSKERTRSRSDASHLNFISKPHRKAESHIQPPLLEQLPLQSVSHKLKNSSNGIGSESNASISYQFFAIAAQWFDHVVSEIFSVIKDKLCVILKHETIIICQLEAHGSRCFATQSSANDVAIALNNDNGRIVAGENEEPSLIMLAYNHRYSEAILKYGADSRSNIIPAAVEEALHNQKASSMRFLPQIAPFVPRQHLLYLLSKGATATLYLYNYSSDAAEQVYQMVANVLSWQNARSRLLREIGLHKMGVTHLSCRITPTDEELVWLNSELLSEYEIPQHGSVHFDKRLVRGVTYVQAEPLMHLYRHTTLAFLPLNLNSNNLFEDQSSQMVFLEKQVSPLCFGRPMVSNSLARHISGSKTSHIENSSSASHMRTTRANTFGALLYSSDRTLRKFKKSLEEDEPCCLKIQFMLVESYVKYLTKNGLKLLDVTAAAPIIGQAGSRYGLHYDMQNTDSSPNVWMYEACDCGILFVHITIIEPHFSVQFLLWNIAQLNRLKINCDKNFDYNDQRDLYALKDRIISKAHVHSFTYDFHLRMVATYLIGGQQVLFNYGYNTNEFLTDFLQYYNCRPPYACSCIYEEKITFPNLPVTNQKVWEYLLDEKRNNWRIVRLKTVEMDMPGQFMIVTEDDTDCFGLTYKEIQAIVHENQLYAAKTLNIKFYVMLVSHERTDPLMESLELDAEYKRDSKISGEFKKLEGLNVDCNIDNYRKSADGIIGLDNTSNAWCEPVVYTRRRCRSGENSGSTKEAALPRNYSNGVKLNERSSMPNEKAHMSQGKVRKLSIQNIAPLRHRRTRPNFRDGSRLSDPTTIVPREQAFYVYYMNRLQKRLQKELEDSVMNYKRKLQMLIEDAIWHCKRNQLWNDILEKHVTKRDTVEMTEQWEILARYNNDVAPVLRLALSTSLTTTDLDNLLGYVKSESLNIYEPLLDSLVSNLDPGVFFKSLIQHFGLQKCRLFCSSVKEHLVIITPEAQQDVFLFTAQNGEPLQMKLLAKERKCNESGSLLMEADHTVREQFNELVRCVASSAWMSLVHTS</sequence>
<feature type="compositionally biased region" description="Polar residues" evidence="1">
    <location>
        <begin position="2053"/>
        <end position="2067"/>
    </location>
</feature>
<dbReference type="EMBL" id="UYRX01000030">
    <property type="protein sequence ID" value="VDK70098.1"/>
    <property type="molecule type" value="Genomic_DNA"/>
</dbReference>
<proteinExistence type="predicted"/>
<dbReference type="GO" id="GO:0005777">
    <property type="term" value="C:peroxisome"/>
    <property type="evidence" value="ECO:0007669"/>
    <property type="project" value="InterPro"/>
</dbReference>
<evidence type="ECO:0000256" key="1">
    <source>
        <dbReference type="SAM" id="MobiDB-lite"/>
    </source>
</evidence>
<feature type="region of interest" description="Disordered" evidence="1">
    <location>
        <begin position="2037"/>
        <end position="2077"/>
    </location>
</feature>
<accession>A0A3P6TUW4</accession>
<dbReference type="STRING" id="42156.A0A3P6TUW4"/>
<dbReference type="PANTHER" id="PTHR14918">
    <property type="entry name" value="KICSTOR COMPLEX PROTEIN SZT2"/>
    <property type="match status" value="1"/>
</dbReference>
<dbReference type="PANTHER" id="PTHR14918:SF3">
    <property type="entry name" value="KICSTOR COMPLEX PROTEIN SZT2"/>
    <property type="match status" value="1"/>
</dbReference>
<dbReference type="OrthoDB" id="43547at2759"/>
<keyword evidence="3" id="KW-1185">Reference proteome</keyword>
<protein>
    <recommendedName>
        <fullName evidence="4">Protein SZT2</fullName>
    </recommendedName>
</protein>
<evidence type="ECO:0000313" key="3">
    <source>
        <dbReference type="Proteomes" id="UP000277928"/>
    </source>
</evidence>
<reference evidence="2 3" key="1">
    <citation type="submission" date="2018-08" db="EMBL/GenBank/DDBJ databases">
        <authorList>
            <person name="Laetsch R D."/>
            <person name="Stevens L."/>
            <person name="Kumar S."/>
            <person name="Blaxter L. M."/>
        </authorList>
    </citation>
    <scope>NUCLEOTIDE SEQUENCE [LARGE SCALE GENOMIC DNA]</scope>
</reference>
<gene>
    <name evidence="2" type="ORF">NLS_LOCUS989</name>
</gene>
<name>A0A3P6TUW4_LITSI</name>
<organism evidence="2 3">
    <name type="scientific">Litomosoides sigmodontis</name>
    <name type="common">Filarial nematode worm</name>
    <dbReference type="NCBI Taxonomy" id="42156"/>
    <lineage>
        <taxon>Eukaryota</taxon>
        <taxon>Metazoa</taxon>
        <taxon>Ecdysozoa</taxon>
        <taxon>Nematoda</taxon>
        <taxon>Chromadorea</taxon>
        <taxon>Rhabditida</taxon>
        <taxon>Spirurina</taxon>
        <taxon>Spiruromorpha</taxon>
        <taxon>Filarioidea</taxon>
        <taxon>Onchocercidae</taxon>
        <taxon>Litomosoides</taxon>
    </lineage>
</organism>
<dbReference type="Proteomes" id="UP000277928">
    <property type="component" value="Unassembled WGS sequence"/>
</dbReference>
<evidence type="ECO:0000313" key="2">
    <source>
        <dbReference type="EMBL" id="VDK70098.1"/>
    </source>
</evidence>
<dbReference type="OMA" id="NETESHK"/>
<dbReference type="InterPro" id="IPR033228">
    <property type="entry name" value="SZT2"/>
</dbReference>